<dbReference type="Pfam" id="PF00975">
    <property type="entry name" value="Thioesterase"/>
    <property type="match status" value="1"/>
</dbReference>
<comment type="similarity">
    <text evidence="1">Belongs to the thioesterase family.</text>
</comment>
<dbReference type="InterPro" id="IPR001031">
    <property type="entry name" value="Thioesterase"/>
</dbReference>
<feature type="domain" description="Thioesterase" evidence="2">
    <location>
        <begin position="28"/>
        <end position="236"/>
    </location>
</feature>
<accession>A0A9W6RTV7</accession>
<dbReference type="SUPFAM" id="SSF53474">
    <property type="entry name" value="alpha/beta-Hydrolases"/>
    <property type="match status" value="1"/>
</dbReference>
<gene>
    <name evidence="3" type="ORF">Airi01_098650</name>
</gene>
<dbReference type="PANTHER" id="PTHR11487">
    <property type="entry name" value="THIOESTERASE"/>
    <property type="match status" value="1"/>
</dbReference>
<proteinExistence type="inferred from homology"/>
<dbReference type="RefSeq" id="WP_285636251.1">
    <property type="nucleotide sequence ID" value="NZ_BSTJ01000020.1"/>
</dbReference>
<dbReference type="Gene3D" id="3.40.50.1820">
    <property type="entry name" value="alpha/beta hydrolase"/>
    <property type="match status" value="1"/>
</dbReference>
<dbReference type="PANTHER" id="PTHR11487:SF0">
    <property type="entry name" value="S-ACYL FATTY ACID SYNTHASE THIOESTERASE, MEDIUM CHAIN"/>
    <property type="match status" value="1"/>
</dbReference>
<organism evidence="3 4">
    <name type="scientific">Actinoallomurus iriomotensis</name>
    <dbReference type="NCBI Taxonomy" id="478107"/>
    <lineage>
        <taxon>Bacteria</taxon>
        <taxon>Bacillati</taxon>
        <taxon>Actinomycetota</taxon>
        <taxon>Actinomycetes</taxon>
        <taxon>Streptosporangiales</taxon>
        <taxon>Thermomonosporaceae</taxon>
        <taxon>Actinoallomurus</taxon>
    </lineage>
</organism>
<dbReference type="InterPro" id="IPR012223">
    <property type="entry name" value="TEII"/>
</dbReference>
<dbReference type="EMBL" id="BSTJ01000020">
    <property type="protein sequence ID" value="GLY81598.1"/>
    <property type="molecule type" value="Genomic_DNA"/>
</dbReference>
<evidence type="ECO:0000313" key="3">
    <source>
        <dbReference type="EMBL" id="GLY81598.1"/>
    </source>
</evidence>
<comment type="caution">
    <text evidence="3">The sequence shown here is derived from an EMBL/GenBank/DDBJ whole genome shotgun (WGS) entry which is preliminary data.</text>
</comment>
<dbReference type="Proteomes" id="UP001165135">
    <property type="component" value="Unassembled WGS sequence"/>
</dbReference>
<evidence type="ECO:0000313" key="4">
    <source>
        <dbReference type="Proteomes" id="UP001165135"/>
    </source>
</evidence>
<reference evidence="3" key="1">
    <citation type="submission" date="2023-03" db="EMBL/GenBank/DDBJ databases">
        <title>Actinoallomurus iriomotensis NBRC 103681.</title>
        <authorList>
            <person name="Ichikawa N."/>
            <person name="Sato H."/>
            <person name="Tonouchi N."/>
        </authorList>
    </citation>
    <scope>NUCLEOTIDE SEQUENCE</scope>
    <source>
        <strain evidence="3">NBRC 103681</strain>
    </source>
</reference>
<protein>
    <submittedName>
        <fullName evidence="3">Thioesterase</fullName>
    </submittedName>
</protein>
<evidence type="ECO:0000256" key="1">
    <source>
        <dbReference type="ARBA" id="ARBA00007169"/>
    </source>
</evidence>
<name>A0A9W6RTV7_9ACTN</name>
<dbReference type="GO" id="GO:0008610">
    <property type="term" value="P:lipid biosynthetic process"/>
    <property type="evidence" value="ECO:0007669"/>
    <property type="project" value="TreeGrafter"/>
</dbReference>
<dbReference type="InterPro" id="IPR029058">
    <property type="entry name" value="AB_hydrolase_fold"/>
</dbReference>
<dbReference type="AlphaFoldDB" id="A0A9W6RTV7"/>
<evidence type="ECO:0000259" key="2">
    <source>
        <dbReference type="Pfam" id="PF00975"/>
    </source>
</evidence>
<sequence>MKTQPQGLRSPVLDTGRVGQGTPAIPSVVYFPPAGGSNWTFRTLVAAGPVTRSSTVRYTTAEDAGRPVPEVPTVAEAVADRLRTSADTAPTILVGASLGALVALETARRLAGDVAPTALVVAGCAAPRWCGFARNQPLDDASLLEFMARCGDTDPAVRSRTAADPSFLARLRRDLEMIRRYDSPPVEPLACPIVAVRGEADRLVADWTVRDWAEWTTGSFDSFTVPGPHLFFSHDRAGIAAFWQELARHIEVGS</sequence>